<organism evidence="1 2">
    <name type="scientific">Antarcticibacterium arcticum</name>
    <dbReference type="NCBI Taxonomy" id="2585771"/>
    <lineage>
        <taxon>Bacteria</taxon>
        <taxon>Pseudomonadati</taxon>
        <taxon>Bacteroidota</taxon>
        <taxon>Flavobacteriia</taxon>
        <taxon>Flavobacteriales</taxon>
        <taxon>Flavobacteriaceae</taxon>
        <taxon>Antarcticibacterium</taxon>
    </lineage>
</organism>
<dbReference type="RefSeq" id="WP_146835794.1">
    <property type="nucleotide sequence ID" value="NZ_CP042476.1"/>
</dbReference>
<dbReference type="AlphaFoldDB" id="A0A5B8YQ79"/>
<dbReference type="InterPro" id="IPR020018">
    <property type="entry name" value="Motility-assoc_lipoprot_GldH"/>
</dbReference>
<keyword evidence="1" id="KW-0449">Lipoprotein</keyword>
<dbReference type="EMBL" id="CP042476">
    <property type="protein sequence ID" value="QED38516.1"/>
    <property type="molecule type" value="Genomic_DNA"/>
</dbReference>
<dbReference type="PROSITE" id="PS51257">
    <property type="entry name" value="PROKAR_LIPOPROTEIN"/>
    <property type="match status" value="1"/>
</dbReference>
<dbReference type="Proteomes" id="UP000321954">
    <property type="component" value="Chromosome"/>
</dbReference>
<dbReference type="OrthoDB" id="982482at2"/>
<protein>
    <submittedName>
        <fullName evidence="1">Gliding motility lipoprotein GldH</fullName>
    </submittedName>
</protein>
<name>A0A5B8YQ79_9FLAO</name>
<dbReference type="KEGG" id="anp:FK178_12670"/>
<accession>A0A5B8YQ79</accession>
<proteinExistence type="predicted"/>
<dbReference type="NCBIfam" id="TIGR03511">
    <property type="entry name" value="GldH_lipo"/>
    <property type="match status" value="1"/>
</dbReference>
<evidence type="ECO:0000313" key="1">
    <source>
        <dbReference type="EMBL" id="QED38516.1"/>
    </source>
</evidence>
<sequence length="162" mass="18594">MHKSFLPVFIIIIGGLFSCDSNRVYDEYESIPNTWNKDSIVTFNLPVMDSVPAYNLFINVRNTNDFAYSNLFLIAQIHFPQGKVITDTLEYRMAEPSGQWLGTGFGDVKENKLWYKEQVRFNEPGRYKVSLQQAMRKSGSEQGIENLEGLTQVGLRIENTQN</sequence>
<dbReference type="Pfam" id="PF14109">
    <property type="entry name" value="GldH_lipo"/>
    <property type="match status" value="1"/>
</dbReference>
<gene>
    <name evidence="1" type="primary">gldH</name>
    <name evidence="1" type="ORF">FK178_12670</name>
</gene>
<evidence type="ECO:0000313" key="2">
    <source>
        <dbReference type="Proteomes" id="UP000321954"/>
    </source>
</evidence>
<keyword evidence="2" id="KW-1185">Reference proteome</keyword>
<reference evidence="1 2" key="1">
    <citation type="submission" date="2019-08" db="EMBL/GenBank/DDBJ databases">
        <title>Antarcticibacterium arcticum sp. nov., a bacterium isolated from marine sediment of the Canadian Beaufort Sea.</title>
        <authorList>
            <person name="Lee Y.M."/>
            <person name="Baek K."/>
            <person name="Lee D.-H."/>
            <person name="Shin S.C."/>
            <person name="Jin Y.K."/>
            <person name="Park Y."/>
        </authorList>
    </citation>
    <scope>NUCLEOTIDE SEQUENCE [LARGE SCALE GENOMIC DNA]</scope>
    <source>
        <strain evidence="1 2">PAMC 28998</strain>
    </source>
</reference>